<dbReference type="AlphaFoldDB" id="A0A1L4BMZ7"/>
<name>A0A1L4BMZ7_9ROSI</name>
<dbReference type="SUPFAM" id="SSF52313">
    <property type="entry name" value="Ribosomal protein S2"/>
    <property type="match status" value="1"/>
</dbReference>
<dbReference type="RefSeq" id="YP_009339047.1">
    <property type="nucleotide sequence ID" value="NC_033358.1"/>
</dbReference>
<proteinExistence type="inferred from homology"/>
<dbReference type="InterPro" id="IPR018130">
    <property type="entry name" value="Ribosomal_uS2_CS"/>
</dbReference>
<dbReference type="NCBIfam" id="TIGR01011">
    <property type="entry name" value="rpsB_bact"/>
    <property type="match status" value="1"/>
</dbReference>
<dbReference type="FunFam" id="1.10.287.610:FF:000001">
    <property type="entry name" value="30S ribosomal protein S2"/>
    <property type="match status" value="1"/>
</dbReference>
<evidence type="ECO:0000313" key="8">
    <source>
        <dbReference type="EMBL" id="API85004.1"/>
    </source>
</evidence>
<dbReference type="GeneID" id="30859145"/>
<gene>
    <name evidence="8" type="primary">rps2</name>
</gene>
<geneLocation type="plastid" evidence="8"/>
<dbReference type="EMBL" id="KX267772">
    <property type="protein sequence ID" value="API85004.1"/>
    <property type="molecule type" value="Genomic_DNA"/>
</dbReference>
<evidence type="ECO:0000256" key="6">
    <source>
        <dbReference type="ARBA" id="ARBA00035546"/>
    </source>
</evidence>
<dbReference type="HAMAP" id="MF_00291_B">
    <property type="entry name" value="Ribosomal_uS2_B"/>
    <property type="match status" value="1"/>
</dbReference>
<dbReference type="Gene3D" id="1.10.287.610">
    <property type="entry name" value="Helix hairpin bin"/>
    <property type="match status" value="1"/>
</dbReference>
<reference evidence="8" key="1">
    <citation type="journal article" date="2016" name="New Phytol.">
        <title>Expansion of inverted repeat does not decrease substitution rates in Pelargonium plastid genomes.</title>
        <authorList>
            <person name="Weng M.L."/>
            <person name="Ruhlman T.A."/>
            <person name="Jansen R.K."/>
        </authorList>
    </citation>
    <scope>NUCLEOTIDE SEQUENCE</scope>
</reference>
<comment type="similarity">
    <text evidence="2 7">Belongs to the universal ribosomal protein uS2 family.</text>
</comment>
<dbReference type="PANTHER" id="PTHR12534:SF0">
    <property type="entry name" value="SMALL RIBOSOMAL SUBUNIT PROTEIN US2M"/>
    <property type="match status" value="1"/>
</dbReference>
<organism evidence="8">
    <name type="scientific">Pelargonium quinquelobatum</name>
    <dbReference type="NCBI Taxonomy" id="122256"/>
    <lineage>
        <taxon>Eukaryota</taxon>
        <taxon>Viridiplantae</taxon>
        <taxon>Streptophyta</taxon>
        <taxon>Embryophyta</taxon>
        <taxon>Tracheophyta</taxon>
        <taxon>Spermatophyta</taxon>
        <taxon>Magnoliopsida</taxon>
        <taxon>eudicotyledons</taxon>
        <taxon>Gunneridae</taxon>
        <taxon>Pentapetalae</taxon>
        <taxon>rosids</taxon>
        <taxon>malvids</taxon>
        <taxon>Geraniales</taxon>
        <taxon>Geraniaceae</taxon>
        <taxon>Pelargonium</taxon>
    </lineage>
</organism>
<dbReference type="GO" id="GO:0003735">
    <property type="term" value="F:structural constituent of ribosome"/>
    <property type="evidence" value="ECO:0007669"/>
    <property type="project" value="InterPro"/>
</dbReference>
<evidence type="ECO:0000256" key="5">
    <source>
        <dbReference type="ARBA" id="ARBA00035155"/>
    </source>
</evidence>
<dbReference type="GO" id="GO:0006412">
    <property type="term" value="P:translation"/>
    <property type="evidence" value="ECO:0007669"/>
    <property type="project" value="InterPro"/>
</dbReference>
<dbReference type="PROSITE" id="PS00963">
    <property type="entry name" value="RIBOSOMAL_S2_2"/>
    <property type="match status" value="1"/>
</dbReference>
<evidence type="ECO:0000256" key="1">
    <source>
        <dbReference type="ARBA" id="ARBA00004474"/>
    </source>
</evidence>
<evidence type="ECO:0000256" key="2">
    <source>
        <dbReference type="ARBA" id="ARBA00006242"/>
    </source>
</evidence>
<dbReference type="PANTHER" id="PTHR12534">
    <property type="entry name" value="30S RIBOSOMAL PROTEIN S2 PROKARYOTIC AND ORGANELLAR"/>
    <property type="match status" value="1"/>
</dbReference>
<evidence type="ECO:0000256" key="7">
    <source>
        <dbReference type="RuleBase" id="RU003631"/>
    </source>
</evidence>
<dbReference type="PROSITE" id="PS00962">
    <property type="entry name" value="RIBOSOMAL_S2_1"/>
    <property type="match status" value="1"/>
</dbReference>
<sequence length="246" mass="28016">MTKRSWNIRLEDMVAARVHLGHDIKKRNPRMAPYISAKLKDTDITNLKKTARFLSETCDLVFEAASKGKKFLIVGTKKEVANSVAQAARTAGCHYVNQKWLGGMLTNWSTTKKRLHQFRDLISQQGRLNRLPKRDAAILKRQLFHLQKSLGGVKYMKELPDIVIILDQHGEFTALRECISLRIPTIGLIDTNCDPDLVDLPIPANDDSIPSIRFILNKLILAICKGRSRRTITSRPSHIKKKEKNR</sequence>
<evidence type="ECO:0000256" key="4">
    <source>
        <dbReference type="ARBA" id="ARBA00023274"/>
    </source>
</evidence>
<reference evidence="8" key="2">
    <citation type="submission" date="2016-05" db="EMBL/GenBank/DDBJ databases">
        <authorList>
            <person name="Lavstsen T."/>
            <person name="Jespersen J.S."/>
        </authorList>
    </citation>
    <scope>NUCLEOTIDE SEQUENCE</scope>
</reference>
<evidence type="ECO:0000256" key="3">
    <source>
        <dbReference type="ARBA" id="ARBA00022980"/>
    </source>
</evidence>
<dbReference type="PRINTS" id="PR00395">
    <property type="entry name" value="RIBOSOMALS2"/>
</dbReference>
<protein>
    <recommendedName>
        <fullName evidence="5">Small ribosomal subunit protein uS2c</fullName>
    </recommendedName>
    <alternativeName>
        <fullName evidence="6">30S ribosomal protein S2, chloroplastic</fullName>
    </alternativeName>
</protein>
<keyword evidence="3 7" id="KW-0689">Ribosomal protein</keyword>
<dbReference type="InterPro" id="IPR005706">
    <property type="entry name" value="Ribosomal_uS2_bac/mit/plastid"/>
</dbReference>
<accession>A0A1L4BMZ7</accession>
<comment type="subcellular location">
    <subcellularLocation>
        <location evidence="1">Plastid</location>
    </subcellularLocation>
</comment>
<dbReference type="InterPro" id="IPR001865">
    <property type="entry name" value="Ribosomal_uS2"/>
</dbReference>
<dbReference type="InterPro" id="IPR023591">
    <property type="entry name" value="Ribosomal_uS2_flav_dom_sf"/>
</dbReference>
<dbReference type="GO" id="GO:0005763">
    <property type="term" value="C:mitochondrial small ribosomal subunit"/>
    <property type="evidence" value="ECO:0007669"/>
    <property type="project" value="TreeGrafter"/>
</dbReference>
<dbReference type="Pfam" id="PF00318">
    <property type="entry name" value="Ribosomal_S2"/>
    <property type="match status" value="1"/>
</dbReference>
<keyword evidence="8" id="KW-0934">Plastid</keyword>
<dbReference type="GO" id="GO:0009536">
    <property type="term" value="C:plastid"/>
    <property type="evidence" value="ECO:0007669"/>
    <property type="project" value="UniProtKB-SubCell"/>
</dbReference>
<keyword evidence="4 7" id="KW-0687">Ribonucleoprotein</keyword>
<dbReference type="CDD" id="cd01425">
    <property type="entry name" value="RPS2"/>
    <property type="match status" value="1"/>
</dbReference>
<dbReference type="Gene3D" id="3.40.50.10490">
    <property type="entry name" value="Glucose-6-phosphate isomerase like protein, domain 1"/>
    <property type="match status" value="1"/>
</dbReference>